<dbReference type="OrthoDB" id="9788907at2"/>
<feature type="transmembrane region" description="Helical" evidence="7">
    <location>
        <begin position="385"/>
        <end position="401"/>
    </location>
</feature>
<comment type="similarity">
    <text evidence="2">Belongs to the chromate ion transporter (CHR) (TC 2.A.51) family.</text>
</comment>
<keyword evidence="6 7" id="KW-0472">Membrane</keyword>
<evidence type="ECO:0000313" key="8">
    <source>
        <dbReference type="EMBL" id="NHC37521.1"/>
    </source>
</evidence>
<feature type="transmembrane region" description="Helical" evidence="7">
    <location>
        <begin position="276"/>
        <end position="297"/>
    </location>
</feature>
<feature type="transmembrane region" description="Helical" evidence="7">
    <location>
        <begin position="136"/>
        <end position="155"/>
    </location>
</feature>
<evidence type="ECO:0000256" key="6">
    <source>
        <dbReference type="ARBA" id="ARBA00023136"/>
    </source>
</evidence>
<dbReference type="Proteomes" id="UP000031532">
    <property type="component" value="Unassembled WGS sequence"/>
</dbReference>
<dbReference type="RefSeq" id="WP_052289757.1">
    <property type="nucleotide sequence ID" value="NZ_JTJC03000009.1"/>
</dbReference>
<keyword evidence="3" id="KW-1003">Cell membrane</keyword>
<evidence type="ECO:0000256" key="1">
    <source>
        <dbReference type="ARBA" id="ARBA00004651"/>
    </source>
</evidence>
<feature type="transmembrane region" description="Helical" evidence="7">
    <location>
        <begin position="102"/>
        <end position="124"/>
    </location>
</feature>
<feature type="transmembrane region" description="Helical" evidence="7">
    <location>
        <begin position="206"/>
        <end position="222"/>
    </location>
</feature>
<dbReference type="InterPro" id="IPR014047">
    <property type="entry name" value="Chr_Tranpt_l_chain"/>
</dbReference>
<dbReference type="GO" id="GO:0005886">
    <property type="term" value="C:plasma membrane"/>
    <property type="evidence" value="ECO:0007669"/>
    <property type="project" value="UniProtKB-SubCell"/>
</dbReference>
<dbReference type="NCBIfam" id="TIGR00937">
    <property type="entry name" value="2A51"/>
    <property type="match status" value="1"/>
</dbReference>
<gene>
    <name evidence="8" type="ORF">QH73_0023275</name>
</gene>
<dbReference type="EMBL" id="JTJC03000009">
    <property type="protein sequence ID" value="NHC37521.1"/>
    <property type="molecule type" value="Genomic_DNA"/>
</dbReference>
<dbReference type="Pfam" id="PF02417">
    <property type="entry name" value="Chromate_transp"/>
    <property type="match status" value="2"/>
</dbReference>
<protein>
    <submittedName>
        <fullName evidence="8">Chromate transporter</fullName>
    </submittedName>
</protein>
<organism evidence="8 9">
    <name type="scientific">Scytonema millei VB511283</name>
    <dbReference type="NCBI Taxonomy" id="1245923"/>
    <lineage>
        <taxon>Bacteria</taxon>
        <taxon>Bacillati</taxon>
        <taxon>Cyanobacteriota</taxon>
        <taxon>Cyanophyceae</taxon>
        <taxon>Nostocales</taxon>
        <taxon>Scytonemataceae</taxon>
        <taxon>Scytonema</taxon>
    </lineage>
</organism>
<name>A0A9X5E9N3_9CYAN</name>
<evidence type="ECO:0000256" key="4">
    <source>
        <dbReference type="ARBA" id="ARBA00022692"/>
    </source>
</evidence>
<comment type="caution">
    <text evidence="8">The sequence shown here is derived from an EMBL/GenBank/DDBJ whole genome shotgun (WGS) entry which is preliminary data.</text>
</comment>
<evidence type="ECO:0000256" key="7">
    <source>
        <dbReference type="SAM" id="Phobius"/>
    </source>
</evidence>
<feature type="transmembrane region" description="Helical" evidence="7">
    <location>
        <begin position="32"/>
        <end position="53"/>
    </location>
</feature>
<proteinExistence type="inferred from homology"/>
<dbReference type="PANTHER" id="PTHR33567:SF3">
    <property type="entry name" value="CHROMATE ION TRANSPORTER (EUROFUNG)"/>
    <property type="match status" value="1"/>
</dbReference>
<comment type="subcellular location">
    <subcellularLocation>
        <location evidence="1">Cell membrane</location>
        <topology evidence="1">Multi-pass membrane protein</topology>
    </subcellularLocation>
</comment>
<evidence type="ECO:0000313" key="9">
    <source>
        <dbReference type="Proteomes" id="UP000031532"/>
    </source>
</evidence>
<sequence length="402" mass="43171">MSQETEEIQSSEHQIPYAALNSQQKKQRLQELALVFLKLGTIAFGGPAAHIAMMDDEVAKRRQWMSREKLLDLLGVTNLIPGPNSTELAIHIGYERAGWRGLIIAGTCFILPAMSIVWVLAIAYKQYQTLPQAEGLLYGIKPVIIAIVLQALWKLGQKAIKDVTTGIAAVAVIVAFFFGWDEIVLLLLAGLSVTLVKSLGRSRGNAAAWLLPLSFPLAQAGSTTPTPPVGWVNVFLFFLKIGSVLYGSGYVLLAFLQRDLVERNQWLTSQQLLDAVAIGQFTPGPVFTTATFIGYLLAGHAGAIAATIGIFLPAFVLVGIINPWVPKLRQSTLVGGFLDGVNAASLGLMAVVSYTLGRTALIDIVTVVLAIASAIAVFRFKINSAWLVLAGGIIGLVLQAVR</sequence>
<keyword evidence="9" id="KW-1185">Reference proteome</keyword>
<dbReference type="GO" id="GO:0015109">
    <property type="term" value="F:chromate transmembrane transporter activity"/>
    <property type="evidence" value="ECO:0007669"/>
    <property type="project" value="InterPro"/>
</dbReference>
<reference evidence="8 9" key="1">
    <citation type="journal article" date="2015" name="Genome Announc.">
        <title>Draft Genome Sequence of the Terrestrial Cyanobacterium Scytonema millei VB511283, Isolated from Eastern India.</title>
        <authorList>
            <person name="Sen D."/>
            <person name="Chandrababunaidu M.M."/>
            <person name="Singh D."/>
            <person name="Sanghi N."/>
            <person name="Ghorai A."/>
            <person name="Mishra G.P."/>
            <person name="Madduluri M."/>
            <person name="Adhikary S.P."/>
            <person name="Tripathy S."/>
        </authorList>
    </citation>
    <scope>NUCLEOTIDE SEQUENCE [LARGE SCALE GENOMIC DNA]</scope>
    <source>
        <strain evidence="8 9">VB511283</strain>
    </source>
</reference>
<feature type="transmembrane region" description="Helical" evidence="7">
    <location>
        <begin position="234"/>
        <end position="256"/>
    </location>
</feature>
<feature type="transmembrane region" description="Helical" evidence="7">
    <location>
        <begin position="333"/>
        <end position="354"/>
    </location>
</feature>
<evidence type="ECO:0000256" key="2">
    <source>
        <dbReference type="ARBA" id="ARBA00005262"/>
    </source>
</evidence>
<keyword evidence="5 7" id="KW-1133">Transmembrane helix</keyword>
<keyword evidence="4 7" id="KW-0812">Transmembrane</keyword>
<dbReference type="PIRSF" id="PIRSF004810">
    <property type="entry name" value="ChrA"/>
    <property type="match status" value="1"/>
</dbReference>
<accession>A0A9X5E9N3</accession>
<dbReference type="AlphaFoldDB" id="A0A9X5E9N3"/>
<feature type="transmembrane region" description="Helical" evidence="7">
    <location>
        <begin position="303"/>
        <end position="321"/>
    </location>
</feature>
<feature type="transmembrane region" description="Helical" evidence="7">
    <location>
        <begin position="167"/>
        <end position="194"/>
    </location>
</feature>
<evidence type="ECO:0000256" key="5">
    <source>
        <dbReference type="ARBA" id="ARBA00022989"/>
    </source>
</evidence>
<evidence type="ECO:0000256" key="3">
    <source>
        <dbReference type="ARBA" id="ARBA00022475"/>
    </source>
</evidence>
<dbReference type="PANTHER" id="PTHR33567">
    <property type="entry name" value="CHROMATE ION TRANSPORTER (EUROFUNG)"/>
    <property type="match status" value="1"/>
</dbReference>
<feature type="transmembrane region" description="Helical" evidence="7">
    <location>
        <begin position="360"/>
        <end position="378"/>
    </location>
</feature>
<dbReference type="InterPro" id="IPR003370">
    <property type="entry name" value="Chromate_transpt"/>
</dbReference>